<proteinExistence type="predicted"/>
<dbReference type="GO" id="GO:0005874">
    <property type="term" value="C:microtubule"/>
    <property type="evidence" value="ECO:0007669"/>
    <property type="project" value="UniProtKB-KW"/>
</dbReference>
<keyword evidence="3" id="KW-0493">Microtubule</keyword>
<evidence type="ECO:0000313" key="9">
    <source>
        <dbReference type="EMBL" id="RKP39825.1"/>
    </source>
</evidence>
<evidence type="ECO:0000256" key="6">
    <source>
        <dbReference type="SAM" id="Coils"/>
    </source>
</evidence>
<accession>A0A4Q0A189</accession>
<feature type="non-terminal residue" evidence="9">
    <location>
        <position position="1"/>
    </location>
</feature>
<dbReference type="Proteomes" id="UP000268162">
    <property type="component" value="Unassembled WGS sequence"/>
</dbReference>
<evidence type="ECO:0000256" key="4">
    <source>
        <dbReference type="ARBA" id="ARBA00023054"/>
    </source>
</evidence>
<keyword evidence="5" id="KW-0206">Cytoskeleton</keyword>
<comment type="subcellular location">
    <subcellularLocation>
        <location evidence="1">Cytoplasm</location>
        <location evidence="1">Cytoskeleton</location>
    </subcellularLocation>
</comment>
<name>A0A4Q0A189_9FUNG</name>
<feature type="region of interest" description="Disordered" evidence="7">
    <location>
        <begin position="266"/>
        <end position="331"/>
    </location>
</feature>
<feature type="coiled-coil region" evidence="6">
    <location>
        <begin position="59"/>
        <end position="129"/>
    </location>
</feature>
<evidence type="ECO:0000256" key="5">
    <source>
        <dbReference type="ARBA" id="ARBA00023212"/>
    </source>
</evidence>
<evidence type="ECO:0000259" key="8">
    <source>
        <dbReference type="Pfam" id="PF16641"/>
    </source>
</evidence>
<evidence type="ECO:0000256" key="1">
    <source>
        <dbReference type="ARBA" id="ARBA00004245"/>
    </source>
</evidence>
<protein>
    <recommendedName>
        <fullName evidence="8">CLIP1 zinc knuckle domain-containing protein</fullName>
    </recommendedName>
</protein>
<evidence type="ECO:0000256" key="7">
    <source>
        <dbReference type="SAM" id="MobiDB-lite"/>
    </source>
</evidence>
<feature type="compositionally biased region" description="Acidic residues" evidence="7">
    <location>
        <begin position="307"/>
        <end position="322"/>
    </location>
</feature>
<dbReference type="STRING" id="215637.A0A4Q0A189"/>
<gene>
    <name evidence="9" type="ORF">BJ085DRAFT_30988</name>
</gene>
<dbReference type="EMBL" id="ML002242">
    <property type="protein sequence ID" value="RKP39825.1"/>
    <property type="molecule type" value="Genomic_DNA"/>
</dbReference>
<evidence type="ECO:0000256" key="2">
    <source>
        <dbReference type="ARBA" id="ARBA00022490"/>
    </source>
</evidence>
<keyword evidence="2" id="KW-0963">Cytoplasm</keyword>
<dbReference type="Pfam" id="PF16641">
    <property type="entry name" value="CLIP1_ZNF"/>
    <property type="match status" value="1"/>
</dbReference>
<dbReference type="AlphaFoldDB" id="A0A4Q0A189"/>
<evidence type="ECO:0000313" key="10">
    <source>
        <dbReference type="Proteomes" id="UP000268162"/>
    </source>
</evidence>
<dbReference type="Gene3D" id="4.10.60.10">
    <property type="entry name" value="Zinc finger, CCHC-type"/>
    <property type="match status" value="1"/>
</dbReference>
<keyword evidence="4 6" id="KW-0175">Coiled coil</keyword>
<dbReference type="InterPro" id="IPR032108">
    <property type="entry name" value="CLIP1_ZNF"/>
</dbReference>
<feature type="domain" description="CLIP1 zinc knuckle" evidence="8">
    <location>
        <begin position="340"/>
        <end position="357"/>
    </location>
</feature>
<sequence length="364" mass="38672">TKELSTVSAKSSLSLDVRTLLGNSSAIVPAGLASIAEGVNGSATVDPAQLSEALQAAGGEAHKKLLQDKQQQLEKLQQEHRRELREREKQLRELERTKNQEIEGLNNDLSELESLIENKSFREADLEDQHILDVKRIKELEEALADATAGSANGSGSGAFATANYLMGGGVRSPKKGLSVDINDSKLLSSLASSPLARKSPNLASVAAVVAGASAAQSTANTTEEADYTDTMGGNSDTDEVCDLCDQLGHDFIHCPLLKSTTALTSRKNGTVDRSQRPSHLNGNGEIGNGLLDHENDSGLGGGVGGGDEDDGEEEGDDDYDADSVGGVFKNEPDYYGSSRPFCDNCEVFGDHWTEDCPDQDETF</sequence>
<reference evidence="10" key="1">
    <citation type="journal article" date="2018" name="Nat. Microbiol.">
        <title>Leveraging single-cell genomics to expand the fungal tree of life.</title>
        <authorList>
            <person name="Ahrendt S.R."/>
            <person name="Quandt C.A."/>
            <person name="Ciobanu D."/>
            <person name="Clum A."/>
            <person name="Salamov A."/>
            <person name="Andreopoulos B."/>
            <person name="Cheng J.F."/>
            <person name="Woyke T."/>
            <person name="Pelin A."/>
            <person name="Henrissat B."/>
            <person name="Reynolds N.K."/>
            <person name="Benny G.L."/>
            <person name="Smith M.E."/>
            <person name="James T.Y."/>
            <person name="Grigoriev I.V."/>
        </authorList>
    </citation>
    <scope>NUCLEOTIDE SEQUENCE [LARGE SCALE GENOMIC DNA]</scope>
    <source>
        <strain evidence="10">RSA 468</strain>
    </source>
</reference>
<organism evidence="9 10">
    <name type="scientific">Dimargaris cristalligena</name>
    <dbReference type="NCBI Taxonomy" id="215637"/>
    <lineage>
        <taxon>Eukaryota</taxon>
        <taxon>Fungi</taxon>
        <taxon>Fungi incertae sedis</taxon>
        <taxon>Zoopagomycota</taxon>
        <taxon>Kickxellomycotina</taxon>
        <taxon>Dimargaritomycetes</taxon>
        <taxon>Dimargaritales</taxon>
        <taxon>Dimargaritaceae</taxon>
        <taxon>Dimargaris</taxon>
    </lineage>
</organism>
<evidence type="ECO:0000256" key="3">
    <source>
        <dbReference type="ARBA" id="ARBA00022701"/>
    </source>
</evidence>
<keyword evidence="10" id="KW-1185">Reference proteome</keyword>